<evidence type="ECO:0000256" key="3">
    <source>
        <dbReference type="ARBA" id="ARBA00022801"/>
    </source>
</evidence>
<sequence>MIDITFKKKDGMLVSYIIRGHADRNAKSFEKSNDNYDPETNMIYDDIACSGVSLLGQICILGIEEVLKLKVKCTVEEGYIALNLENLASSEIKKTQVLMETTFIGLKNLELTYREYMNITLEEV</sequence>
<evidence type="ECO:0000256" key="6">
    <source>
        <dbReference type="ARBA" id="ARBA00044538"/>
    </source>
</evidence>
<keyword evidence="2 7" id="KW-0645">Protease</keyword>
<keyword evidence="8" id="KW-1185">Reference proteome</keyword>
<dbReference type="PANTHER" id="PTHR39178:SF1">
    <property type="entry name" value="RIBOSOMAL-PROCESSING CYSTEINE PROTEASE PRP"/>
    <property type="match status" value="1"/>
</dbReference>
<dbReference type="EMBL" id="JBJIAA010000009">
    <property type="protein sequence ID" value="MFL0251213.1"/>
    <property type="molecule type" value="Genomic_DNA"/>
</dbReference>
<dbReference type="GO" id="GO:0008233">
    <property type="term" value="F:peptidase activity"/>
    <property type="evidence" value="ECO:0007669"/>
    <property type="project" value="UniProtKB-KW"/>
</dbReference>
<gene>
    <name evidence="7" type="ORF">ACJDT4_12325</name>
</gene>
<dbReference type="InterPro" id="IPR007422">
    <property type="entry name" value="Peptidase_Prp"/>
</dbReference>
<dbReference type="Pfam" id="PF04327">
    <property type="entry name" value="Peptidase_Prp"/>
    <property type="match status" value="1"/>
</dbReference>
<evidence type="ECO:0000256" key="4">
    <source>
        <dbReference type="ARBA" id="ARBA00022807"/>
    </source>
</evidence>
<dbReference type="CDD" id="cd16332">
    <property type="entry name" value="Prp-like"/>
    <property type="match status" value="1"/>
</dbReference>
<dbReference type="Proteomes" id="UP001623592">
    <property type="component" value="Unassembled WGS sequence"/>
</dbReference>
<accession>A0ABW8TIC0</accession>
<dbReference type="SUPFAM" id="SSF118010">
    <property type="entry name" value="TM1457-like"/>
    <property type="match status" value="1"/>
</dbReference>
<reference evidence="7 8" key="1">
    <citation type="submission" date="2024-11" db="EMBL/GenBank/DDBJ databases">
        <authorList>
            <person name="Heng Y.C."/>
            <person name="Lim A.C.H."/>
            <person name="Lee J.K.Y."/>
            <person name="Kittelmann S."/>
        </authorList>
    </citation>
    <scope>NUCLEOTIDE SEQUENCE [LARGE SCALE GENOMIC DNA]</scope>
    <source>
        <strain evidence="7 8">WILCCON 0114</strain>
    </source>
</reference>
<keyword evidence="1" id="KW-0690">Ribosome biogenesis</keyword>
<evidence type="ECO:0000256" key="5">
    <source>
        <dbReference type="ARBA" id="ARBA00044503"/>
    </source>
</evidence>
<dbReference type="Gene3D" id="3.30.70.1490">
    <property type="entry name" value="Cysteine protease Prp"/>
    <property type="match status" value="1"/>
</dbReference>
<dbReference type="InterPro" id="IPR036764">
    <property type="entry name" value="Peptidase_Prp_sf"/>
</dbReference>
<dbReference type="PANTHER" id="PTHR39178">
    <property type="entry name" value="HYPOTHETICAL RIBOSOME-ASSOCIATED PROTEIN"/>
    <property type="match status" value="1"/>
</dbReference>
<organism evidence="7 8">
    <name type="scientific">Clostridium neuense</name>
    <dbReference type="NCBI Taxonomy" id="1728934"/>
    <lineage>
        <taxon>Bacteria</taxon>
        <taxon>Bacillati</taxon>
        <taxon>Bacillota</taxon>
        <taxon>Clostridia</taxon>
        <taxon>Eubacteriales</taxon>
        <taxon>Clostridiaceae</taxon>
        <taxon>Clostridium</taxon>
    </lineage>
</organism>
<keyword evidence="4" id="KW-0788">Thiol protease</keyword>
<comment type="caution">
    <text evidence="7">The sequence shown here is derived from an EMBL/GenBank/DDBJ whole genome shotgun (WGS) entry which is preliminary data.</text>
</comment>
<protein>
    <recommendedName>
        <fullName evidence="6">Ribosomal processing cysteine protease Prp</fullName>
    </recommendedName>
</protein>
<dbReference type="GO" id="GO:0006508">
    <property type="term" value="P:proteolysis"/>
    <property type="evidence" value="ECO:0007669"/>
    <property type="project" value="UniProtKB-KW"/>
</dbReference>
<proteinExistence type="inferred from homology"/>
<evidence type="ECO:0000313" key="8">
    <source>
        <dbReference type="Proteomes" id="UP001623592"/>
    </source>
</evidence>
<keyword evidence="3" id="KW-0378">Hydrolase</keyword>
<evidence type="ECO:0000256" key="1">
    <source>
        <dbReference type="ARBA" id="ARBA00022517"/>
    </source>
</evidence>
<name>A0ABW8TIC0_9CLOT</name>
<dbReference type="RefSeq" id="WP_406787867.1">
    <property type="nucleotide sequence ID" value="NZ_JBJIAA010000009.1"/>
</dbReference>
<comment type="similarity">
    <text evidence="5">Belongs to the Prp family.</text>
</comment>
<evidence type="ECO:0000256" key="2">
    <source>
        <dbReference type="ARBA" id="ARBA00022670"/>
    </source>
</evidence>
<evidence type="ECO:0000313" key="7">
    <source>
        <dbReference type="EMBL" id="MFL0251213.1"/>
    </source>
</evidence>